<proteinExistence type="predicted"/>
<keyword evidence="1" id="KW-0645">Protease</keyword>
<reference evidence="1 2" key="1">
    <citation type="submission" date="2018-12" db="EMBL/GenBank/DDBJ databases">
        <title>Marinifilum JC070 sp. nov., a marine bacterium isolated from Yongle Blue Hole in the South China Sea.</title>
        <authorList>
            <person name="Fu T."/>
        </authorList>
    </citation>
    <scope>NUCLEOTIDE SEQUENCE [LARGE SCALE GENOMIC DNA]</scope>
    <source>
        <strain evidence="1 2">JC070</strain>
    </source>
</reference>
<accession>A0ABX1WU64</accession>
<evidence type="ECO:0000313" key="2">
    <source>
        <dbReference type="Proteomes" id="UP000732105"/>
    </source>
</evidence>
<protein>
    <submittedName>
        <fullName evidence="1">Serine protease</fullName>
    </submittedName>
</protein>
<dbReference type="Gene3D" id="2.40.10.10">
    <property type="entry name" value="Trypsin-like serine proteases"/>
    <property type="match status" value="1"/>
</dbReference>
<sequence>MKNIAPFLISSIILIGCQKAPEVSREAWVEKAYSDWPSFALTNEISFADTTFYDIANSFLVDTGYDTIGVSCKHLFLLFENHFGLKNIELENDFESWKMYPKNRKAEFVTIKNLINQNPQEKIGQYNTLKDRDWIIFNLKTKNKELYPLKIRYTAVKKDERVYAIGWVTNKKDIKEPTFTKIQCYKNMGNYFYIKASENQPHGMSGSPVIDRNGYLVGIVSGQEGNSGIMGSVHYLTTLFDRHGVKYKNNE</sequence>
<dbReference type="GO" id="GO:0008233">
    <property type="term" value="F:peptidase activity"/>
    <property type="evidence" value="ECO:0007669"/>
    <property type="project" value="UniProtKB-KW"/>
</dbReference>
<dbReference type="GO" id="GO:0006508">
    <property type="term" value="P:proteolysis"/>
    <property type="evidence" value="ECO:0007669"/>
    <property type="project" value="UniProtKB-KW"/>
</dbReference>
<dbReference type="EMBL" id="RZNH01000009">
    <property type="protein sequence ID" value="NOU59654.1"/>
    <property type="molecule type" value="Genomic_DNA"/>
</dbReference>
<gene>
    <name evidence="1" type="ORF">ELS83_07470</name>
</gene>
<evidence type="ECO:0000313" key="1">
    <source>
        <dbReference type="EMBL" id="NOU59654.1"/>
    </source>
</evidence>
<dbReference type="Proteomes" id="UP000732105">
    <property type="component" value="Unassembled WGS sequence"/>
</dbReference>
<organism evidence="1 2">
    <name type="scientific">Marinifilum caeruleilacunae</name>
    <dbReference type="NCBI Taxonomy" id="2499076"/>
    <lineage>
        <taxon>Bacteria</taxon>
        <taxon>Pseudomonadati</taxon>
        <taxon>Bacteroidota</taxon>
        <taxon>Bacteroidia</taxon>
        <taxon>Marinilabiliales</taxon>
        <taxon>Marinifilaceae</taxon>
    </lineage>
</organism>
<keyword evidence="2" id="KW-1185">Reference proteome</keyword>
<name>A0ABX1WU64_9BACT</name>
<comment type="caution">
    <text evidence="1">The sequence shown here is derived from an EMBL/GenBank/DDBJ whole genome shotgun (WGS) entry which is preliminary data.</text>
</comment>
<dbReference type="InterPro" id="IPR043504">
    <property type="entry name" value="Peptidase_S1_PA_chymotrypsin"/>
</dbReference>
<keyword evidence="1" id="KW-0378">Hydrolase</keyword>
<dbReference type="InterPro" id="IPR009003">
    <property type="entry name" value="Peptidase_S1_PA"/>
</dbReference>
<dbReference type="RefSeq" id="WP_171594929.1">
    <property type="nucleotide sequence ID" value="NZ_RZNH01000009.1"/>
</dbReference>
<dbReference type="PROSITE" id="PS51257">
    <property type="entry name" value="PROKAR_LIPOPROTEIN"/>
    <property type="match status" value="1"/>
</dbReference>
<dbReference type="SUPFAM" id="SSF50494">
    <property type="entry name" value="Trypsin-like serine proteases"/>
    <property type="match status" value="1"/>
</dbReference>
<dbReference type="Pfam" id="PF13365">
    <property type="entry name" value="Trypsin_2"/>
    <property type="match status" value="1"/>
</dbReference>